<gene>
    <name evidence="3" type="ORF">JD82_04245</name>
</gene>
<protein>
    <submittedName>
        <fullName evidence="3">PucR-like helix-turn-helix protein</fullName>
    </submittedName>
</protein>
<name>A0A660CIV5_9PSEU</name>
<comment type="caution">
    <text evidence="3">The sequence shown here is derived from an EMBL/GenBank/DDBJ whole genome shotgun (WGS) entry which is preliminary data.</text>
</comment>
<dbReference type="InterPro" id="IPR058663">
    <property type="entry name" value="PucR-like_N"/>
</dbReference>
<feature type="domain" description="PucR C-terminal helix-turn-helix" evidence="1">
    <location>
        <begin position="356"/>
        <end position="413"/>
    </location>
</feature>
<dbReference type="Pfam" id="PF25906">
    <property type="entry name" value="PucR-like_N"/>
    <property type="match status" value="1"/>
</dbReference>
<evidence type="ECO:0000313" key="4">
    <source>
        <dbReference type="Proteomes" id="UP000317303"/>
    </source>
</evidence>
<dbReference type="Pfam" id="PF13556">
    <property type="entry name" value="HTH_30"/>
    <property type="match status" value="1"/>
</dbReference>
<accession>A0A660CIV5</accession>
<evidence type="ECO:0000313" key="3">
    <source>
        <dbReference type="EMBL" id="TWH22364.1"/>
    </source>
</evidence>
<dbReference type="AlphaFoldDB" id="A0A660CIV5"/>
<proteinExistence type="predicted"/>
<dbReference type="Gene3D" id="1.10.10.2840">
    <property type="entry name" value="PucR C-terminal helix-turn-helix domain"/>
    <property type="match status" value="1"/>
</dbReference>
<keyword evidence="4" id="KW-1185">Reference proteome</keyword>
<reference evidence="3 4" key="1">
    <citation type="submission" date="2019-07" db="EMBL/GenBank/DDBJ databases">
        <title>R&amp;d 2014.</title>
        <authorList>
            <person name="Klenk H.-P."/>
        </authorList>
    </citation>
    <scope>NUCLEOTIDE SEQUENCE [LARGE SCALE GENOMIC DNA]</scope>
    <source>
        <strain evidence="3 4">DSM 43194</strain>
    </source>
</reference>
<sequence length="426" mass="46198">MLRNAALVSPSAREELARMAPAFRDTAGTVAQRIIEQIQYSIPEYQRPLKGVFGAAIRDGVEQGVVDFLDRLLGNASATEQTEEVFRQLGRYEVAEGRGLEVLHSAFRLGARVGWKRLAEVGLGAGLQVETMCELAAALFAYMDELSELSHEGYTAAQARAAGALERRRKRLLEVLVQEESVRADVLEELARTAAWTLPDRLAVAVVDRPGDPAASPDLPDEVLVDLEGDVPCVVIPEREGTLVQADLRGWRAVQGPVVAVADAAHSLRWARRLAELRDAGVVGAGVVGAVGAVDAEDSPADSPDGDGASRGAEPLVADDHLLTLWLLSDPPLARLLSERALAPLAGVNPRQRERLAETLLAWIQRRGSAPDIAAQLDIHPQTVRYRVHQLEERYGDRMYDPDGRVWLAAGLLARGLLKRHDAGAH</sequence>
<dbReference type="OrthoDB" id="5243741at2"/>
<dbReference type="EMBL" id="VLJV01000001">
    <property type="protein sequence ID" value="TWH22364.1"/>
    <property type="molecule type" value="Genomic_DNA"/>
</dbReference>
<organism evidence="3 4">
    <name type="scientific">Prauserella rugosa</name>
    <dbReference type="NCBI Taxonomy" id="43354"/>
    <lineage>
        <taxon>Bacteria</taxon>
        <taxon>Bacillati</taxon>
        <taxon>Actinomycetota</taxon>
        <taxon>Actinomycetes</taxon>
        <taxon>Pseudonocardiales</taxon>
        <taxon>Pseudonocardiaceae</taxon>
        <taxon>Prauserella</taxon>
    </lineage>
</organism>
<dbReference type="InterPro" id="IPR042070">
    <property type="entry name" value="PucR_C-HTH_sf"/>
</dbReference>
<dbReference type="PANTHER" id="PTHR33744:SF1">
    <property type="entry name" value="DNA-BINDING TRANSCRIPTIONAL ACTIVATOR ADER"/>
    <property type="match status" value="1"/>
</dbReference>
<dbReference type="PANTHER" id="PTHR33744">
    <property type="entry name" value="CARBOHYDRATE DIACID REGULATOR"/>
    <property type="match status" value="1"/>
</dbReference>
<evidence type="ECO:0000259" key="2">
    <source>
        <dbReference type="Pfam" id="PF25906"/>
    </source>
</evidence>
<feature type="domain" description="PucR-like N-terminal" evidence="2">
    <location>
        <begin position="19"/>
        <end position="177"/>
    </location>
</feature>
<evidence type="ECO:0000259" key="1">
    <source>
        <dbReference type="Pfam" id="PF13556"/>
    </source>
</evidence>
<dbReference type="Proteomes" id="UP000317303">
    <property type="component" value="Unassembled WGS sequence"/>
</dbReference>
<dbReference type="InterPro" id="IPR051448">
    <property type="entry name" value="CdaR-like_regulators"/>
</dbReference>
<dbReference type="RefSeq" id="WP_051758044.1">
    <property type="nucleotide sequence ID" value="NZ_JOIJ01000019.1"/>
</dbReference>
<dbReference type="InterPro" id="IPR025736">
    <property type="entry name" value="PucR_C-HTH_dom"/>
</dbReference>